<dbReference type="SUPFAM" id="SSF56436">
    <property type="entry name" value="C-type lectin-like"/>
    <property type="match status" value="1"/>
</dbReference>
<accession>A0A414PXM9</accession>
<evidence type="ECO:0000313" key="1">
    <source>
        <dbReference type="EMBL" id="RHF73266.1"/>
    </source>
</evidence>
<protein>
    <submittedName>
        <fullName evidence="1">Uncharacterized protein</fullName>
    </submittedName>
</protein>
<comment type="caution">
    <text evidence="1">The sequence shown here is derived from an EMBL/GenBank/DDBJ whole genome shotgun (WGS) entry which is preliminary data.</text>
</comment>
<reference evidence="1 2" key="1">
    <citation type="submission" date="2018-08" db="EMBL/GenBank/DDBJ databases">
        <title>A genome reference for cultivated species of the human gut microbiota.</title>
        <authorList>
            <person name="Zou Y."/>
            <person name="Xue W."/>
            <person name="Luo G."/>
        </authorList>
    </citation>
    <scope>NUCLEOTIDE SEQUENCE [LARGE SCALE GENOMIC DNA]</scope>
    <source>
        <strain evidence="1 2">AM25-1</strain>
    </source>
</reference>
<dbReference type="InterPro" id="IPR016187">
    <property type="entry name" value="CTDL_fold"/>
</dbReference>
<sequence length="142" mass="16943">MQFPKFFMEKNKLKIKLPQIKTITNRVFLFMKELKRLRLGENLSFEKIGAKKKEGKEPENKNMVFVQVGKYIPSFFNRKRVVSDLKVLKYPVTQDMWVKLMRNNPSNFVGGRNPVDRISWWEALEYYNKLSVKCRLESQCMA</sequence>
<dbReference type="AlphaFoldDB" id="A0A414PXM9"/>
<gene>
    <name evidence="1" type="ORF">DW663_05310</name>
</gene>
<dbReference type="Proteomes" id="UP000284676">
    <property type="component" value="Unassembled WGS sequence"/>
</dbReference>
<name>A0A414PXM9_FUSMR</name>
<proteinExistence type="predicted"/>
<organism evidence="1 2">
    <name type="scientific">Fusobacterium mortiferum</name>
    <dbReference type="NCBI Taxonomy" id="850"/>
    <lineage>
        <taxon>Bacteria</taxon>
        <taxon>Fusobacteriati</taxon>
        <taxon>Fusobacteriota</taxon>
        <taxon>Fusobacteriia</taxon>
        <taxon>Fusobacteriales</taxon>
        <taxon>Fusobacteriaceae</taxon>
        <taxon>Fusobacterium</taxon>
    </lineage>
</organism>
<dbReference type="EMBL" id="QRHL01000005">
    <property type="protein sequence ID" value="RHF73266.1"/>
    <property type="molecule type" value="Genomic_DNA"/>
</dbReference>
<evidence type="ECO:0000313" key="2">
    <source>
        <dbReference type="Proteomes" id="UP000284676"/>
    </source>
</evidence>
<dbReference type="Gene3D" id="3.90.1580.10">
    <property type="entry name" value="paralog of FGE (formylglycine-generating enzyme)"/>
    <property type="match status" value="1"/>
</dbReference>
<dbReference type="RefSeq" id="WP_117708967.1">
    <property type="nucleotide sequence ID" value="NZ_CAEUHP010000001.1"/>
</dbReference>
<dbReference type="InterPro" id="IPR042095">
    <property type="entry name" value="SUMF_sf"/>
</dbReference>